<dbReference type="Proteomes" id="UP000316096">
    <property type="component" value="Unassembled WGS sequence"/>
</dbReference>
<dbReference type="Pfam" id="PF03527">
    <property type="entry name" value="RHS"/>
    <property type="match status" value="1"/>
</dbReference>
<dbReference type="Gene3D" id="2.180.10.10">
    <property type="entry name" value="RHS repeat-associated core"/>
    <property type="match status" value="4"/>
</dbReference>
<feature type="domain" description="Teneurin-like YD-shell" evidence="5">
    <location>
        <begin position="501"/>
        <end position="617"/>
    </location>
</feature>
<dbReference type="RefSeq" id="WP_141960964.1">
    <property type="nucleotide sequence ID" value="NZ_VFOZ01000001.1"/>
</dbReference>
<dbReference type="InterPro" id="IPR006530">
    <property type="entry name" value="YD"/>
</dbReference>
<protein>
    <submittedName>
        <fullName evidence="6">RHS repeat-associated protein</fullName>
    </submittedName>
</protein>
<dbReference type="InterPro" id="IPR001826">
    <property type="entry name" value="RHS"/>
</dbReference>
<dbReference type="Pfam" id="PF20148">
    <property type="entry name" value="DUF6531"/>
    <property type="match status" value="1"/>
</dbReference>
<feature type="domain" description="DUF6531" evidence="4">
    <location>
        <begin position="4"/>
        <end position="75"/>
    </location>
</feature>
<gene>
    <name evidence="6" type="ORF">FB559_6831</name>
</gene>
<dbReference type="EMBL" id="VFOZ01000001">
    <property type="protein sequence ID" value="TQM01087.1"/>
    <property type="molecule type" value="Genomic_DNA"/>
</dbReference>
<dbReference type="InterPro" id="IPR022385">
    <property type="entry name" value="Rhs_assc_core"/>
</dbReference>
<evidence type="ECO:0000313" key="7">
    <source>
        <dbReference type="Proteomes" id="UP000316096"/>
    </source>
</evidence>
<dbReference type="InterPro" id="IPR045351">
    <property type="entry name" value="DUF6531"/>
</dbReference>
<reference evidence="6 7" key="1">
    <citation type="submission" date="2019-06" db="EMBL/GenBank/DDBJ databases">
        <title>Sequencing the genomes of 1000 actinobacteria strains.</title>
        <authorList>
            <person name="Klenk H.-P."/>
        </authorList>
    </citation>
    <scope>NUCLEOTIDE SEQUENCE [LARGE SCALE GENOMIC DNA]</scope>
    <source>
        <strain evidence="6 7">DSM 102200</strain>
    </source>
</reference>
<evidence type="ECO:0000313" key="6">
    <source>
        <dbReference type="EMBL" id="TQM01087.1"/>
    </source>
</evidence>
<evidence type="ECO:0000259" key="5">
    <source>
        <dbReference type="Pfam" id="PF25023"/>
    </source>
</evidence>
<proteinExistence type="predicted"/>
<dbReference type="PRINTS" id="PR00394">
    <property type="entry name" value="RHSPROTEIN"/>
</dbReference>
<dbReference type="PANTHER" id="PTHR32305">
    <property type="match status" value="1"/>
</dbReference>
<name>A0A543CVG0_9ACTN</name>
<feature type="region of interest" description="Disordered" evidence="2">
    <location>
        <begin position="701"/>
        <end position="730"/>
    </location>
</feature>
<sequence length="1183" mass="130321">MTKDPIDVASGEVVLRQVDVELAGVLPLSLERTHVSSYRAGRLFGTSWASTLDQRLEFDAEGVCFAAADGMVLAYPPVRLPETPVLPFAGPQWALAVDQDGGHSVTDSQAGRTLHFASAGGGPGVLPLSAISDRNGNRIDLLHDDSGTLVEVRHSGGYRIGVETDATQRVTALRLISDGEGGGRELVRYRYDDNGRLAGVLNSSGRPLRFEYDPHDRLTAWIDRNGHWYRYEYDELGRGVRGHGSDGFLDVALAFEDGLTVVTDALGHRTDYHLNEMGQVVRQVDPLGRATTSEWDRHDRLLSRTDPLGRKTRYSYDEAGDVTAITRPDGRQITAAYNALGRPVRTADAAGRVWRQAYDDRGNVIAVTDPAGVTVRYEYDERGALSAIVDPLGAVTRFVNDGAGLPVTVVDPLEGVHGCVRDRFGRISEIVDPLGGITRIGWTLEGRPASQVLPDGATERWSYDAEGNLVEYTDTMGLVSRTEYAAFDVPAVRIAPDGTRLEFAYDAELRLTAVTNPQELVWRYTYDAAGDLVQETDFNGRAIRYAYDAAGQLAERAVGAGQTTRYSHDLLGNVVRQVSGDGLATFAFDVTGRLVRAVNADADVRFDYDELGRVVAEECNGRRLTVGYDALGRRVRRRTPSGAEADWDYDIAGRPAVLHTAGQTIRFEHDLAGRQVRRHVGDAATLDQEWDLRDRLSRQTLRGVPSATGDPAYAPHRADSAEPGSPLQRRAYSYRPDGGVARIIDQSLGDRTVELDAAGRVTGVHAAGWDERYVYDPAGNPVHATWPETATGGSWDAGAAGGRDYTGTLVRSAGDVRYEYDGRGRVVVRQQRRLSSKPRTWRYAWNDDDRLVAVTTPGGQRWRYLYDALGRRVAKQRLRPDGHSVAEQTDFTWDDVVLAEQTHSVMEDAGAVTRTTAWDYEPGGFRPIAQTERVLSGESPQDAIDERFYGIVTDLTGSPSEMVDSTGDLVWQSVSSAWGIGAPRGSAACPLRFPGQYHDAETGLHYNFQRFYDPYTARYQSPDPLGLSPQPDPHAYVHDPMNWADPLGLAPYALFVSRMAFVLRHLNEPSRLKAIKLAVHDNREMFNRLGGKAPQSNATIRDLLKLKEGNPSWKARAASASSRSDAELLQSVFQPMDGQYMAVHPLYPGMILQGNHRRRELLNRVDDLNSGISLETPIFINNF</sequence>
<dbReference type="InterPro" id="IPR031325">
    <property type="entry name" value="RHS_repeat"/>
</dbReference>
<keyword evidence="1" id="KW-0677">Repeat</keyword>
<dbReference type="OrthoDB" id="3881096at2"/>
<dbReference type="PANTHER" id="PTHR32305:SF15">
    <property type="entry name" value="PROTEIN RHSA-RELATED"/>
    <property type="match status" value="1"/>
</dbReference>
<dbReference type="InterPro" id="IPR050708">
    <property type="entry name" value="T6SS_VgrG/RHS"/>
</dbReference>
<keyword evidence="7" id="KW-1185">Reference proteome</keyword>
<dbReference type="Pfam" id="PF05593">
    <property type="entry name" value="RHS_repeat"/>
    <property type="match status" value="5"/>
</dbReference>
<dbReference type="Pfam" id="PF25023">
    <property type="entry name" value="TEN_YD-shell"/>
    <property type="match status" value="1"/>
</dbReference>
<comment type="caution">
    <text evidence="6">The sequence shown here is derived from an EMBL/GenBank/DDBJ whole genome shotgun (WGS) entry which is preliminary data.</text>
</comment>
<evidence type="ECO:0000256" key="1">
    <source>
        <dbReference type="ARBA" id="ARBA00022737"/>
    </source>
</evidence>
<accession>A0A543CVG0</accession>
<dbReference type="NCBIfam" id="TIGR01643">
    <property type="entry name" value="YD_repeat_2x"/>
    <property type="match status" value="12"/>
</dbReference>
<evidence type="ECO:0000256" key="2">
    <source>
        <dbReference type="SAM" id="MobiDB-lite"/>
    </source>
</evidence>
<dbReference type="AlphaFoldDB" id="A0A543CVG0"/>
<feature type="domain" description="RHS protein conserved region" evidence="3">
    <location>
        <begin position="951"/>
        <end position="979"/>
    </location>
</feature>
<dbReference type="InterPro" id="IPR056823">
    <property type="entry name" value="TEN-like_YD-shell"/>
</dbReference>
<dbReference type="NCBIfam" id="TIGR03696">
    <property type="entry name" value="Rhs_assc_core"/>
    <property type="match status" value="1"/>
</dbReference>
<organism evidence="6 7">
    <name type="scientific">Actinoallomurus bryophytorum</name>
    <dbReference type="NCBI Taxonomy" id="1490222"/>
    <lineage>
        <taxon>Bacteria</taxon>
        <taxon>Bacillati</taxon>
        <taxon>Actinomycetota</taxon>
        <taxon>Actinomycetes</taxon>
        <taxon>Streptosporangiales</taxon>
        <taxon>Thermomonosporaceae</taxon>
        <taxon>Actinoallomurus</taxon>
    </lineage>
</organism>
<evidence type="ECO:0000259" key="4">
    <source>
        <dbReference type="Pfam" id="PF20148"/>
    </source>
</evidence>
<evidence type="ECO:0000259" key="3">
    <source>
        <dbReference type="Pfam" id="PF03527"/>
    </source>
</evidence>